<dbReference type="CDD" id="cd11533">
    <property type="entry name" value="NTP-PPase_Af0060_like"/>
    <property type="match status" value="1"/>
</dbReference>
<dbReference type="InterPro" id="IPR044548">
    <property type="entry name" value="AF0060_NTP-PPase_MazG-like"/>
</dbReference>
<sequence length="122" mass="13596">MHDEDHQGEDHQDDLFDRILEIHAWLDANAPEQTDRERRLLRILKISEEVGEVSEAVHGALAANPRKGASHTWDDVEKELCDVIVTGLVALCTVSSDPEKALDGRLRQLLDRLRPKGGEAAA</sequence>
<keyword evidence="2" id="KW-1185">Reference proteome</keyword>
<organism evidence="1 2">
    <name type="scientific">Streptomyces lichenis</name>
    <dbReference type="NCBI Taxonomy" id="2306967"/>
    <lineage>
        <taxon>Bacteria</taxon>
        <taxon>Bacillati</taxon>
        <taxon>Actinomycetota</taxon>
        <taxon>Actinomycetes</taxon>
        <taxon>Kitasatosporales</taxon>
        <taxon>Streptomycetaceae</taxon>
        <taxon>Streptomyces</taxon>
    </lineage>
</organism>
<evidence type="ECO:0000313" key="1">
    <source>
        <dbReference type="EMBL" id="MCK8677981.1"/>
    </source>
</evidence>
<dbReference type="Gene3D" id="1.10.287.1080">
    <property type="entry name" value="MazG-like"/>
    <property type="match status" value="1"/>
</dbReference>
<accession>A0ABT0I9H3</accession>
<evidence type="ECO:0000313" key="2">
    <source>
        <dbReference type="Proteomes" id="UP001522868"/>
    </source>
</evidence>
<proteinExistence type="predicted"/>
<name>A0ABT0I9H3_9ACTN</name>
<reference evidence="1 2" key="1">
    <citation type="submission" date="2022-04" db="EMBL/GenBank/DDBJ databases">
        <title>Streptomyces sp. nov. LCR6-01 isolated from Lichen of Dirinaria sp.</title>
        <authorList>
            <person name="Kanchanasin P."/>
            <person name="Tanasupawat S."/>
            <person name="Phongsopitanun W."/>
        </authorList>
    </citation>
    <scope>NUCLEOTIDE SEQUENCE [LARGE SCALE GENOMIC DNA]</scope>
    <source>
        <strain evidence="1 2">LCR6-01</strain>
    </source>
</reference>
<dbReference type="RefSeq" id="WP_248633437.1">
    <property type="nucleotide sequence ID" value="NZ_JALPTH010000008.1"/>
</dbReference>
<dbReference type="Proteomes" id="UP001522868">
    <property type="component" value="Unassembled WGS sequence"/>
</dbReference>
<comment type="caution">
    <text evidence="1">The sequence shown here is derived from an EMBL/GenBank/DDBJ whole genome shotgun (WGS) entry which is preliminary data.</text>
</comment>
<protein>
    <submittedName>
        <fullName evidence="1">MazG-like family protein</fullName>
    </submittedName>
</protein>
<dbReference type="EMBL" id="JALPTH010000008">
    <property type="protein sequence ID" value="MCK8677981.1"/>
    <property type="molecule type" value="Genomic_DNA"/>
</dbReference>
<dbReference type="SUPFAM" id="SSF101386">
    <property type="entry name" value="all-alpha NTP pyrophosphatases"/>
    <property type="match status" value="1"/>
</dbReference>
<gene>
    <name evidence="1" type="ORF">M1O15_11360</name>
</gene>